<dbReference type="SUPFAM" id="SSF55729">
    <property type="entry name" value="Acyl-CoA N-acyltransferases (Nat)"/>
    <property type="match status" value="1"/>
</dbReference>
<dbReference type="STRING" id="1120996.SAMN02746066_03149"/>
<dbReference type="OrthoDB" id="9773249at2"/>
<sequence>MNTRFHKVKEQEEINVVAELGTKIWHEHYSSILEPAQIDYMVDKFQSANAVALQINDQGYEYYLIKDEDSVVGYIGLVMETDRIFLSKLYIAKEARGKGLASKAFSFITELATSNKKQAIWLTVNRYNSGSIAVYEKKGFIKVREQVSDIGNGYVMDDYVMEMAV</sequence>
<dbReference type="InterPro" id="IPR016181">
    <property type="entry name" value="Acyl_CoA_acyltransferase"/>
</dbReference>
<gene>
    <name evidence="2" type="ORF">SAMN02746066_03149</name>
</gene>
<evidence type="ECO:0000313" key="3">
    <source>
        <dbReference type="Proteomes" id="UP000184038"/>
    </source>
</evidence>
<dbReference type="GO" id="GO:0016747">
    <property type="term" value="F:acyltransferase activity, transferring groups other than amino-acyl groups"/>
    <property type="evidence" value="ECO:0007669"/>
    <property type="project" value="InterPro"/>
</dbReference>
<dbReference type="Proteomes" id="UP000184038">
    <property type="component" value="Unassembled WGS sequence"/>
</dbReference>
<keyword evidence="2" id="KW-0808">Transferase</keyword>
<dbReference type="RefSeq" id="WP_073289359.1">
    <property type="nucleotide sequence ID" value="NZ_FRCP01000016.1"/>
</dbReference>
<dbReference type="Pfam" id="PF00583">
    <property type="entry name" value="Acetyltransf_1"/>
    <property type="match status" value="1"/>
</dbReference>
<keyword evidence="3" id="KW-1185">Reference proteome</keyword>
<protein>
    <submittedName>
        <fullName evidence="2">Protein N-acetyltransferase, RimJ/RimL family</fullName>
    </submittedName>
</protein>
<dbReference type="CDD" id="cd04301">
    <property type="entry name" value="NAT_SF"/>
    <property type="match status" value="1"/>
</dbReference>
<reference evidence="2 3" key="1">
    <citation type="submission" date="2016-11" db="EMBL/GenBank/DDBJ databases">
        <authorList>
            <person name="Jaros S."/>
            <person name="Januszkiewicz K."/>
            <person name="Wedrychowicz H."/>
        </authorList>
    </citation>
    <scope>NUCLEOTIDE SEQUENCE [LARGE SCALE GENOMIC DNA]</scope>
    <source>
        <strain evidence="2 3">DSM 15930</strain>
    </source>
</reference>
<organism evidence="2 3">
    <name type="scientific">Anaerosporobacter mobilis DSM 15930</name>
    <dbReference type="NCBI Taxonomy" id="1120996"/>
    <lineage>
        <taxon>Bacteria</taxon>
        <taxon>Bacillati</taxon>
        <taxon>Bacillota</taxon>
        <taxon>Clostridia</taxon>
        <taxon>Lachnospirales</taxon>
        <taxon>Lachnospiraceae</taxon>
        <taxon>Anaerosporobacter</taxon>
    </lineage>
</organism>
<evidence type="ECO:0000259" key="1">
    <source>
        <dbReference type="PROSITE" id="PS51186"/>
    </source>
</evidence>
<dbReference type="PROSITE" id="PS51186">
    <property type="entry name" value="GNAT"/>
    <property type="match status" value="1"/>
</dbReference>
<accession>A0A1M7LAU9</accession>
<dbReference type="AlphaFoldDB" id="A0A1M7LAU9"/>
<proteinExistence type="predicted"/>
<feature type="domain" description="N-acetyltransferase" evidence="1">
    <location>
        <begin position="22"/>
        <end position="165"/>
    </location>
</feature>
<dbReference type="EMBL" id="FRCP01000016">
    <property type="protein sequence ID" value="SHM75233.1"/>
    <property type="molecule type" value="Genomic_DNA"/>
</dbReference>
<evidence type="ECO:0000313" key="2">
    <source>
        <dbReference type="EMBL" id="SHM75233.1"/>
    </source>
</evidence>
<dbReference type="Gene3D" id="3.40.630.30">
    <property type="match status" value="1"/>
</dbReference>
<dbReference type="InterPro" id="IPR000182">
    <property type="entry name" value="GNAT_dom"/>
</dbReference>
<name>A0A1M7LAU9_9FIRM</name>